<evidence type="ECO:0000256" key="1">
    <source>
        <dbReference type="ARBA" id="ARBA00002550"/>
    </source>
</evidence>
<comment type="function">
    <text evidence="1">Involved in endocytosis.</text>
</comment>
<evidence type="ECO:0000256" key="2">
    <source>
        <dbReference type="ARBA" id="ARBA00038251"/>
    </source>
</evidence>
<feature type="compositionally biased region" description="Polar residues" evidence="3">
    <location>
        <begin position="721"/>
        <end position="738"/>
    </location>
</feature>
<feature type="region of interest" description="Disordered" evidence="3">
    <location>
        <begin position="797"/>
        <end position="886"/>
    </location>
</feature>
<dbReference type="AlphaFoldDB" id="A0A6J3M5P6"/>
<dbReference type="PANTHER" id="PTHR23083">
    <property type="entry name" value="TETRATRICOPEPTIDE REPEAT PROTEIN, TPR"/>
    <property type="match status" value="1"/>
</dbReference>
<name>A0A6J3M5P6_9PEZI</name>
<feature type="region of interest" description="Disordered" evidence="3">
    <location>
        <begin position="720"/>
        <end position="773"/>
    </location>
</feature>
<reference evidence="5" key="3">
    <citation type="submission" date="2025-08" db="UniProtKB">
        <authorList>
            <consortium name="RefSeq"/>
        </authorList>
    </citation>
    <scope>IDENTIFICATION</scope>
    <source>
        <strain evidence="5">CBS 342.82</strain>
    </source>
</reference>
<dbReference type="RefSeq" id="XP_033460239.1">
    <property type="nucleotide sequence ID" value="XM_033604919.1"/>
</dbReference>
<evidence type="ECO:0000313" key="4">
    <source>
        <dbReference type="Proteomes" id="UP000504637"/>
    </source>
</evidence>
<feature type="compositionally biased region" description="Polar residues" evidence="3">
    <location>
        <begin position="809"/>
        <end position="823"/>
    </location>
</feature>
<gene>
    <name evidence="5" type="ORF">K489DRAFT_380606</name>
</gene>
<keyword evidence="4" id="KW-1185">Reference proteome</keyword>
<dbReference type="Proteomes" id="UP000504637">
    <property type="component" value="Unplaced"/>
</dbReference>
<proteinExistence type="inferred from homology"/>
<dbReference type="InterPro" id="IPR011990">
    <property type="entry name" value="TPR-like_helical_dom_sf"/>
</dbReference>
<dbReference type="InterPro" id="IPR019734">
    <property type="entry name" value="TPR_rpt"/>
</dbReference>
<reference evidence="5" key="1">
    <citation type="submission" date="2020-01" db="EMBL/GenBank/DDBJ databases">
        <authorList>
            <consortium name="DOE Joint Genome Institute"/>
            <person name="Haridas S."/>
            <person name="Albert R."/>
            <person name="Binder M."/>
            <person name="Bloem J."/>
            <person name="Labutti K."/>
            <person name="Salamov A."/>
            <person name="Andreopoulos B."/>
            <person name="Baker S.E."/>
            <person name="Barry K."/>
            <person name="Bills G."/>
            <person name="Bluhm B.H."/>
            <person name="Cannon C."/>
            <person name="Castanera R."/>
            <person name="Culley D.E."/>
            <person name="Daum C."/>
            <person name="Ezra D."/>
            <person name="Gonzalez J.B."/>
            <person name="Henrissat B."/>
            <person name="Kuo A."/>
            <person name="Liang C."/>
            <person name="Lipzen A."/>
            <person name="Lutzoni F."/>
            <person name="Magnuson J."/>
            <person name="Mondo S."/>
            <person name="Nolan M."/>
            <person name="Ohm R."/>
            <person name="Pangilinan J."/>
            <person name="Park H.-J."/>
            <person name="Ramirez L."/>
            <person name="Alfaro M."/>
            <person name="Sun H."/>
            <person name="Tritt A."/>
            <person name="Yoshinaga Y."/>
            <person name="Zwiers L.-H."/>
            <person name="Turgeon B.G."/>
            <person name="Goodwin S.B."/>
            <person name="Spatafora J.W."/>
            <person name="Crous P.W."/>
            <person name="Grigoriev I.V."/>
        </authorList>
    </citation>
    <scope>NUCLEOTIDE SEQUENCE</scope>
    <source>
        <strain evidence="5">CBS 342.82</strain>
    </source>
</reference>
<comment type="similarity">
    <text evidence="2">Belongs to the YPP1 family.</text>
</comment>
<dbReference type="OrthoDB" id="29013at2759"/>
<dbReference type="GeneID" id="54362719"/>
<organism evidence="5">
    <name type="scientific">Dissoconium aciculare CBS 342.82</name>
    <dbReference type="NCBI Taxonomy" id="1314786"/>
    <lineage>
        <taxon>Eukaryota</taxon>
        <taxon>Fungi</taxon>
        <taxon>Dikarya</taxon>
        <taxon>Ascomycota</taxon>
        <taxon>Pezizomycotina</taxon>
        <taxon>Dothideomycetes</taxon>
        <taxon>Dothideomycetidae</taxon>
        <taxon>Mycosphaerellales</taxon>
        <taxon>Dissoconiaceae</taxon>
        <taxon>Dissoconium</taxon>
    </lineage>
</organism>
<dbReference type="PANTHER" id="PTHR23083:SF464">
    <property type="entry name" value="TETRATRICOPEPTIDE REPEAT DOMAIN 7, ISOFORM A"/>
    <property type="match status" value="1"/>
</dbReference>
<evidence type="ECO:0000256" key="3">
    <source>
        <dbReference type="SAM" id="MobiDB-lite"/>
    </source>
</evidence>
<dbReference type="SMART" id="SM00028">
    <property type="entry name" value="TPR"/>
    <property type="match status" value="4"/>
</dbReference>
<dbReference type="Gene3D" id="1.25.40.10">
    <property type="entry name" value="Tetratricopeptide repeat domain"/>
    <property type="match status" value="2"/>
</dbReference>
<dbReference type="SUPFAM" id="SSF48452">
    <property type="entry name" value="TPR-like"/>
    <property type="match status" value="1"/>
</dbReference>
<reference evidence="5" key="2">
    <citation type="submission" date="2020-04" db="EMBL/GenBank/DDBJ databases">
        <authorList>
            <consortium name="NCBI Genome Project"/>
        </authorList>
    </citation>
    <scope>NUCLEOTIDE SEQUENCE</scope>
    <source>
        <strain evidence="5">CBS 342.82</strain>
    </source>
</reference>
<accession>A0A6J3M5P6</accession>
<feature type="compositionally biased region" description="Basic and acidic residues" evidence="3">
    <location>
        <begin position="844"/>
        <end position="871"/>
    </location>
</feature>
<evidence type="ECO:0000313" key="5">
    <source>
        <dbReference type="RefSeq" id="XP_033460239.1"/>
    </source>
</evidence>
<protein>
    <submittedName>
        <fullName evidence="5">TPR-like protein</fullName>
    </submittedName>
</protein>
<dbReference type="InterPro" id="IPR051722">
    <property type="entry name" value="Endocytosis_PI4K-reg_protein"/>
</dbReference>
<sequence>MNFTTSSTPDATKGARYLGLLDQALCNGEYGSVPELARKVDKHAPERKAFTAAARASSKIASASHRPTSASSTNTTSLHSLAELIPQLTQGGASKHDGDLFIAAVTAAEIYWLQEDCPNALQVLTEAVTASKASDSIDTAASPEGWLEICSVKAALIRAYSLDNAGHHSEALQAYQAAVRPAPGYRSPELRKWWERLLARACMYSVKKAPTSLTNDLSGVYKTFTAWGAFWLRASTANHNFIANSSHLDLPRRQVWRAYYELLSTIIAEDLVTDTTGALVKFDSGASRESQSVLRRGQHVEFKRVESTYESLLLNETNYPASSERNHEVEELVATVMTNWTIMTSLAWSNADLGDGGKDAVSRGVLDILYRAATKTFHSTPILRHLFTVHASLSEYDLAIHAFDSYAEIVTRGKARADKTGEHEVGLDSDDLAITTAAEAVRILCRFGDRDHADKAIEVASKVESWLHSHELELTKEDLEVRGVPEETEVKSELRIKPATLAAAYRTIAITKAQSAHLTFEKSDRLDHLQTAEKYLQRALKFDPVNVQTAHALALVLSEQHDVTGAVKLIKSTIAAEQASSKSIGSTSNRTTKIARSIQMVPLWHLLALCLTAKDEFEAASQVCDTAFEQFGNLGAIFGANGTVAKDKTANLGSSELLESLTSFEKESLVQVQITKLVLIELMEGPDEAVNSTDELLSLYSRLFGSPRFDTAAPANLAPNRAQSISNKKGSTLRSITGSIRPKSVRSVRLSSEKEAPSTEGAPPMPGAPIGAPIEITVTNEDGQASKKEGHHHLHLPHLPKLHKDANKDSATVTGETSSSTTLGPVPAAVKQSAAANPSQPLREIAHNGTHDDLPPPPGHDEQPPFQDKRLPVPQPGSGPSTSISPDVAYQERRHQTSLLVKIWLFVAGVYVRAQSFDDALSAIEDAKKWVEALEADLAATRDGMSARKLFEKGWGGGKSVDAIWADWWSAKAQLATSQETPFVAMAAYEEALAYYPDHPAATVGIANLLMDIYEEKIPSEEPLLPLHPFPLPSGSTLVSEARPALTRPNSSSAAGTSSRPISQHNIVTLSQSSAIDALQEQQDIVGSKLSRCDPSPAELNRLAARERAYILLKNLSRSGAGWDDSEAWYALARAHELSREIGKAKSALWWVVELEDCRPVRDWREVSPGAYTL</sequence>